<comment type="caution">
    <text evidence="2">The sequence shown here is derived from an EMBL/GenBank/DDBJ whole genome shotgun (WGS) entry which is preliminary data.</text>
</comment>
<reference evidence="2 3" key="1">
    <citation type="journal article" date="2008" name="FEMS Yeast Res.">
        <title>Comparative genome analysis of a Saccharomyces cerevisiae wine strain.</title>
        <authorList>
            <person name="Borneman A.R."/>
            <person name="Forgan A.H."/>
            <person name="Pretorius I.S."/>
            <person name="Chambers P.J."/>
        </authorList>
    </citation>
    <scope>NUCLEOTIDE SEQUENCE [LARGE SCALE GENOMIC DNA]</scope>
    <source>
        <strain evidence="2 3">AWRI1631</strain>
    </source>
</reference>
<evidence type="ECO:0000313" key="2">
    <source>
        <dbReference type="EMBL" id="EDZ70876.1"/>
    </source>
</evidence>
<feature type="compositionally biased region" description="Basic and acidic residues" evidence="1">
    <location>
        <begin position="60"/>
        <end position="72"/>
    </location>
</feature>
<protein>
    <submittedName>
        <fullName evidence="2">YKR019Cp-like protein</fullName>
    </submittedName>
</protein>
<name>B5VMG8_YEAS6</name>
<evidence type="ECO:0000313" key="3">
    <source>
        <dbReference type="Proteomes" id="UP000008988"/>
    </source>
</evidence>
<organism evidence="2 3">
    <name type="scientific">Saccharomyces cerevisiae (strain AWRI1631)</name>
    <name type="common">Baker's yeast</name>
    <dbReference type="NCBI Taxonomy" id="545124"/>
    <lineage>
        <taxon>Eukaryota</taxon>
        <taxon>Fungi</taxon>
        <taxon>Dikarya</taxon>
        <taxon>Ascomycota</taxon>
        <taxon>Saccharomycotina</taxon>
        <taxon>Saccharomycetes</taxon>
        <taxon>Saccharomycetales</taxon>
        <taxon>Saccharomycetaceae</taxon>
        <taxon>Saccharomyces</taxon>
    </lineage>
</organism>
<feature type="region of interest" description="Disordered" evidence="1">
    <location>
        <begin position="1"/>
        <end position="90"/>
    </location>
</feature>
<feature type="non-terminal residue" evidence="2">
    <location>
        <position position="90"/>
    </location>
</feature>
<dbReference type="Proteomes" id="UP000008988">
    <property type="component" value="Unassembled WGS sequence"/>
</dbReference>
<sequence length="90" mass="10502">MRKKKLVNKFKRKVFGSKPKHLSSQYEMDASSEELGQHEQQPSMRFKTTLRKTSVSTNAENDHASSLHEGNLRYKYNPSNDTYDVYDDTD</sequence>
<gene>
    <name evidence="2" type="ORF">AWRI1631_112420</name>
</gene>
<dbReference type="EMBL" id="ABSV01001495">
    <property type="protein sequence ID" value="EDZ70876.1"/>
    <property type="molecule type" value="Genomic_DNA"/>
</dbReference>
<dbReference type="AlphaFoldDB" id="B5VMG8"/>
<feature type="compositionally biased region" description="Basic residues" evidence="1">
    <location>
        <begin position="1"/>
        <end position="21"/>
    </location>
</feature>
<proteinExistence type="predicted"/>
<evidence type="ECO:0000256" key="1">
    <source>
        <dbReference type="SAM" id="MobiDB-lite"/>
    </source>
</evidence>
<accession>B5VMG8</accession>